<dbReference type="InterPro" id="IPR004812">
    <property type="entry name" value="Efflux_drug-R_Bcr/CmlA"/>
</dbReference>
<keyword evidence="7 8" id="KW-0472">Membrane</keyword>
<dbReference type="InterPro" id="IPR020846">
    <property type="entry name" value="MFS_dom"/>
</dbReference>
<evidence type="ECO:0000256" key="1">
    <source>
        <dbReference type="ARBA" id="ARBA00004651"/>
    </source>
</evidence>
<keyword evidence="6 8" id="KW-1133">Transmembrane helix</keyword>
<dbReference type="Pfam" id="PF07690">
    <property type="entry name" value="MFS_1"/>
    <property type="match status" value="1"/>
</dbReference>
<gene>
    <name evidence="10" type="ORF">NDM98_21445</name>
</gene>
<evidence type="ECO:0000313" key="11">
    <source>
        <dbReference type="Proteomes" id="UP001203665"/>
    </source>
</evidence>
<feature type="transmembrane region" description="Helical" evidence="8">
    <location>
        <begin position="258"/>
        <end position="279"/>
    </location>
</feature>
<proteinExistence type="inferred from homology"/>
<feature type="transmembrane region" description="Helical" evidence="8">
    <location>
        <begin position="374"/>
        <end position="395"/>
    </location>
</feature>
<comment type="caution">
    <text evidence="10">The sequence shown here is derived from an EMBL/GenBank/DDBJ whole genome shotgun (WGS) entry which is preliminary data.</text>
</comment>
<evidence type="ECO:0000313" key="10">
    <source>
        <dbReference type="EMBL" id="MCM2677727.1"/>
    </source>
</evidence>
<keyword evidence="3 8" id="KW-0813">Transport</keyword>
<name>A0ABT0XR05_9BACI</name>
<sequence length="411" mass="43009">MNQNHTHKQSIPFLRTLLILGSLAAFGPLTIDMYLPAFPQIEEDFGTSASFTQLSLTACLLGLALGQIIVGPISDVRGRKGPLIVALIAYSIASILCALSPSIWMLIALRFIQGLAGAAGIVLSRASIRDLYSGPDLTKFFAMLMLITGAAPILAPVVGGQLLQWMPWQGVFVVLAGIGLVVLLSVIVGLPDTLAPENRSAGGMRDLTKTFKGLIRNKLFIGYAATQGLVGAGMFSYISGSSFVLQNVFSVSAQTYGFLFALNGAGLIIASQTTGRLAARVGEKRLLAVGLLIAVSGALILLLAVLFTNQLILVMLGLFLAVSSVGIVGPSCFALAMADQEKSAGSAAALLGLMQYIVGAAAAPFVGIAGSHTALPMAIIILLCEIGAILMYFVLVRPNQSVRTYINEHSS</sequence>
<feature type="transmembrane region" description="Helical" evidence="8">
    <location>
        <begin position="51"/>
        <end position="71"/>
    </location>
</feature>
<evidence type="ECO:0000256" key="3">
    <source>
        <dbReference type="ARBA" id="ARBA00022448"/>
    </source>
</evidence>
<comment type="subcellular location">
    <subcellularLocation>
        <location evidence="1 8">Cell membrane</location>
        <topology evidence="1 8">Multi-pass membrane protein</topology>
    </subcellularLocation>
</comment>
<dbReference type="EMBL" id="JAMQJY010000005">
    <property type="protein sequence ID" value="MCM2677727.1"/>
    <property type="molecule type" value="Genomic_DNA"/>
</dbReference>
<dbReference type="Gene3D" id="1.20.1720.10">
    <property type="entry name" value="Multidrug resistance protein D"/>
    <property type="match status" value="1"/>
</dbReference>
<reference evidence="10" key="1">
    <citation type="submission" date="2022-06" db="EMBL/GenBank/DDBJ databases">
        <title>Alkalicoccobacillus porphyridii sp. nov., isolated from a marine red alga, Porphyridium purpureum and reclassification of Shouchella plakortidis and Shouchella gibsonii as Alkalicoccobacillus plakortidis comb. nov. and Alkalicoccobacillus gibsonii comb. nov.</title>
        <authorList>
            <person name="Kim K.H."/>
            <person name="Lee J.K."/>
            <person name="Han D.M."/>
            <person name="Baek J.H."/>
            <person name="Jeon C.O."/>
        </authorList>
    </citation>
    <scope>NUCLEOTIDE SEQUENCE</scope>
    <source>
        <strain evidence="10">DSM 19153</strain>
    </source>
</reference>
<keyword evidence="5 8" id="KW-0812">Transmembrane</keyword>
<dbReference type="RefSeq" id="WP_251611529.1">
    <property type="nucleotide sequence ID" value="NZ_JAMQJY010000005.1"/>
</dbReference>
<evidence type="ECO:0000256" key="2">
    <source>
        <dbReference type="ARBA" id="ARBA00006236"/>
    </source>
</evidence>
<keyword evidence="4 8" id="KW-1003">Cell membrane</keyword>
<organism evidence="10 11">
    <name type="scientific">Alkalicoccobacillus plakortidis</name>
    <dbReference type="NCBI Taxonomy" id="444060"/>
    <lineage>
        <taxon>Bacteria</taxon>
        <taxon>Bacillati</taxon>
        <taxon>Bacillota</taxon>
        <taxon>Bacilli</taxon>
        <taxon>Bacillales</taxon>
        <taxon>Bacillaceae</taxon>
        <taxon>Alkalicoccobacillus</taxon>
    </lineage>
</organism>
<feature type="transmembrane region" description="Helical" evidence="8">
    <location>
        <begin position="83"/>
        <end position="105"/>
    </location>
</feature>
<comment type="similarity">
    <text evidence="2 8">Belongs to the major facilitator superfamily. Bcr/CmlA family.</text>
</comment>
<feature type="transmembrane region" description="Helical" evidence="8">
    <location>
        <begin position="111"/>
        <end position="128"/>
    </location>
</feature>
<evidence type="ECO:0000256" key="6">
    <source>
        <dbReference type="ARBA" id="ARBA00022989"/>
    </source>
</evidence>
<feature type="domain" description="Major facilitator superfamily (MFS) profile" evidence="9">
    <location>
        <begin position="13"/>
        <end position="399"/>
    </location>
</feature>
<feature type="transmembrane region" description="Helical" evidence="8">
    <location>
        <begin position="313"/>
        <end position="336"/>
    </location>
</feature>
<dbReference type="NCBIfam" id="TIGR00710">
    <property type="entry name" value="efflux_Bcr_CflA"/>
    <property type="match status" value="1"/>
</dbReference>
<evidence type="ECO:0000256" key="5">
    <source>
        <dbReference type="ARBA" id="ARBA00022692"/>
    </source>
</evidence>
<dbReference type="CDD" id="cd17320">
    <property type="entry name" value="MFS_MdfA_MDR_like"/>
    <property type="match status" value="1"/>
</dbReference>
<dbReference type="PANTHER" id="PTHR23502">
    <property type="entry name" value="MAJOR FACILITATOR SUPERFAMILY"/>
    <property type="match status" value="1"/>
</dbReference>
<feature type="transmembrane region" description="Helical" evidence="8">
    <location>
        <begin position="170"/>
        <end position="190"/>
    </location>
</feature>
<dbReference type="SUPFAM" id="SSF103473">
    <property type="entry name" value="MFS general substrate transporter"/>
    <property type="match status" value="1"/>
</dbReference>
<evidence type="ECO:0000256" key="7">
    <source>
        <dbReference type="ARBA" id="ARBA00023136"/>
    </source>
</evidence>
<dbReference type="PANTHER" id="PTHR23502:SF132">
    <property type="entry name" value="POLYAMINE TRANSPORTER 2-RELATED"/>
    <property type="match status" value="1"/>
</dbReference>
<protein>
    <recommendedName>
        <fullName evidence="8">Bcr/CflA family efflux transporter</fullName>
    </recommendedName>
</protein>
<dbReference type="PROSITE" id="PS50850">
    <property type="entry name" value="MFS"/>
    <property type="match status" value="1"/>
</dbReference>
<dbReference type="PRINTS" id="PR01035">
    <property type="entry name" value="TCRTETA"/>
</dbReference>
<feature type="transmembrane region" description="Helical" evidence="8">
    <location>
        <begin position="286"/>
        <end position="307"/>
    </location>
</feature>
<dbReference type="InterPro" id="IPR036259">
    <property type="entry name" value="MFS_trans_sf"/>
</dbReference>
<evidence type="ECO:0000256" key="8">
    <source>
        <dbReference type="RuleBase" id="RU365088"/>
    </source>
</evidence>
<feature type="transmembrane region" description="Helical" evidence="8">
    <location>
        <begin position="140"/>
        <end position="158"/>
    </location>
</feature>
<evidence type="ECO:0000259" key="9">
    <source>
        <dbReference type="PROSITE" id="PS50850"/>
    </source>
</evidence>
<feature type="transmembrane region" description="Helical" evidence="8">
    <location>
        <begin position="348"/>
        <end position="368"/>
    </location>
</feature>
<dbReference type="InterPro" id="IPR011701">
    <property type="entry name" value="MFS"/>
</dbReference>
<dbReference type="Proteomes" id="UP001203665">
    <property type="component" value="Unassembled WGS sequence"/>
</dbReference>
<feature type="transmembrane region" description="Helical" evidence="8">
    <location>
        <begin position="219"/>
        <end position="238"/>
    </location>
</feature>
<evidence type="ECO:0000256" key="4">
    <source>
        <dbReference type="ARBA" id="ARBA00022475"/>
    </source>
</evidence>
<feature type="transmembrane region" description="Helical" evidence="8">
    <location>
        <begin position="12"/>
        <end position="31"/>
    </location>
</feature>
<accession>A0ABT0XR05</accession>
<keyword evidence="11" id="KW-1185">Reference proteome</keyword>
<dbReference type="InterPro" id="IPR001958">
    <property type="entry name" value="Tet-R_TetA/multi-R_MdtG-like"/>
</dbReference>